<reference evidence="11 12" key="1">
    <citation type="journal article" date="2013" name="PLoS Genet.">
        <title>Genomic mechanisms accounting for the adaptation to parasitism in nematode-trapping fungi.</title>
        <authorList>
            <person name="Meerupati T."/>
            <person name="Andersson K.M."/>
            <person name="Friman E."/>
            <person name="Kumar D."/>
            <person name="Tunlid A."/>
            <person name="Ahren D."/>
        </authorList>
    </citation>
    <scope>NUCLEOTIDE SEQUENCE [LARGE SCALE GENOMIC DNA]</scope>
    <source>
        <strain evidence="11 12">CBS 200.50</strain>
    </source>
</reference>
<keyword evidence="3" id="KW-0479">Metal-binding</keyword>
<dbReference type="InterPro" id="IPR042452">
    <property type="entry name" value="ZPR1_Znf1/2"/>
</dbReference>
<keyword evidence="6" id="KW-0862">Zinc</keyword>
<comment type="subcellular location">
    <subcellularLocation>
        <location evidence="1">Nucleus</location>
    </subcellularLocation>
</comment>
<dbReference type="PANTHER" id="PTHR10876:SF0">
    <property type="entry name" value="ZINC FINGER PROTEIN ZPR1"/>
    <property type="match status" value="1"/>
</dbReference>
<dbReference type="NCBIfam" id="TIGR00310">
    <property type="entry name" value="ZPR1_znf"/>
    <property type="match status" value="2"/>
</dbReference>
<evidence type="ECO:0000256" key="6">
    <source>
        <dbReference type="ARBA" id="ARBA00022833"/>
    </source>
</evidence>
<dbReference type="HOGENOM" id="CLU_024138_5_0_1"/>
<protein>
    <recommendedName>
        <fullName evidence="10">Zinc finger ZPR1-type domain-containing protein</fullName>
    </recommendedName>
</protein>
<keyword evidence="4" id="KW-0677">Repeat</keyword>
<dbReference type="InterPro" id="IPR040141">
    <property type="entry name" value="ZPR1"/>
</dbReference>
<dbReference type="InterPro" id="IPR056180">
    <property type="entry name" value="ZPR1_jr_dom"/>
</dbReference>
<proteinExistence type="inferred from homology"/>
<keyword evidence="12" id="KW-1185">Reference proteome</keyword>
<dbReference type="PANTHER" id="PTHR10876">
    <property type="entry name" value="ZINC FINGER PROTEIN ZPR1"/>
    <property type="match status" value="1"/>
</dbReference>
<dbReference type="FunFam" id="2.60.120.1040:FF:000003">
    <property type="entry name" value="Zinc finger protein zpr1"/>
    <property type="match status" value="1"/>
</dbReference>
<dbReference type="GO" id="GO:0005634">
    <property type="term" value="C:nucleus"/>
    <property type="evidence" value="ECO:0007669"/>
    <property type="project" value="UniProtKB-SubCell"/>
</dbReference>
<dbReference type="Gene3D" id="2.20.25.420">
    <property type="entry name" value="ZPR1, zinc finger domain"/>
    <property type="match status" value="2"/>
</dbReference>
<dbReference type="FunFam" id="2.20.25.420:FF:000001">
    <property type="entry name" value="Zinc finger protein ZPR1"/>
    <property type="match status" value="1"/>
</dbReference>
<feature type="compositionally biased region" description="Basic and acidic residues" evidence="9">
    <location>
        <begin position="468"/>
        <end position="484"/>
    </location>
</feature>
<dbReference type="SMART" id="SM00709">
    <property type="entry name" value="Zpr1"/>
    <property type="match status" value="2"/>
</dbReference>
<dbReference type="Pfam" id="PF22794">
    <property type="entry name" value="jr-ZPR1"/>
    <property type="match status" value="2"/>
</dbReference>
<evidence type="ECO:0000256" key="7">
    <source>
        <dbReference type="ARBA" id="ARBA00023242"/>
    </source>
</evidence>
<feature type="domain" description="Zinc finger ZPR1-type" evidence="10">
    <location>
        <begin position="48"/>
        <end position="209"/>
    </location>
</feature>
<dbReference type="Gene3D" id="2.60.120.1040">
    <property type="entry name" value="ZPR1, A/B domain"/>
    <property type="match status" value="2"/>
</dbReference>
<evidence type="ECO:0000259" key="10">
    <source>
        <dbReference type="SMART" id="SM00709"/>
    </source>
</evidence>
<evidence type="ECO:0000313" key="12">
    <source>
        <dbReference type="Proteomes" id="UP000015100"/>
    </source>
</evidence>
<dbReference type="OMA" id="FREVVIM"/>
<dbReference type="AlphaFoldDB" id="S8AAS4"/>
<feature type="region of interest" description="Disordered" evidence="9">
    <location>
        <begin position="447"/>
        <end position="484"/>
    </location>
</feature>
<evidence type="ECO:0000256" key="1">
    <source>
        <dbReference type="ARBA" id="ARBA00004123"/>
    </source>
</evidence>
<dbReference type="eggNOG" id="KOG2703">
    <property type="taxonomic scope" value="Eukaryota"/>
</dbReference>
<evidence type="ECO:0000313" key="11">
    <source>
        <dbReference type="EMBL" id="EPS40070.1"/>
    </source>
</evidence>
<dbReference type="InterPro" id="IPR004457">
    <property type="entry name" value="Znf_ZPR1"/>
</dbReference>
<feature type="domain" description="Zinc finger ZPR1-type" evidence="10">
    <location>
        <begin position="270"/>
        <end position="430"/>
    </location>
</feature>
<evidence type="ECO:0000256" key="9">
    <source>
        <dbReference type="SAM" id="MobiDB-lite"/>
    </source>
</evidence>
<organism evidence="11 12">
    <name type="scientific">Dactylellina haptotyla (strain CBS 200.50)</name>
    <name type="common">Nematode-trapping fungus</name>
    <name type="synonym">Monacrosporium haptotylum</name>
    <dbReference type="NCBI Taxonomy" id="1284197"/>
    <lineage>
        <taxon>Eukaryota</taxon>
        <taxon>Fungi</taxon>
        <taxon>Dikarya</taxon>
        <taxon>Ascomycota</taxon>
        <taxon>Pezizomycotina</taxon>
        <taxon>Orbiliomycetes</taxon>
        <taxon>Orbiliales</taxon>
        <taxon>Orbiliaceae</taxon>
        <taxon>Dactylellina</taxon>
    </lineage>
</organism>
<evidence type="ECO:0000256" key="5">
    <source>
        <dbReference type="ARBA" id="ARBA00022771"/>
    </source>
</evidence>
<keyword evidence="5" id="KW-0863">Zinc-finger</keyword>
<evidence type="ECO:0000256" key="8">
    <source>
        <dbReference type="ARBA" id="ARBA00054139"/>
    </source>
</evidence>
<evidence type="ECO:0000256" key="4">
    <source>
        <dbReference type="ARBA" id="ARBA00022737"/>
    </source>
</evidence>
<comment type="caution">
    <text evidence="11">The sequence shown here is derived from an EMBL/GenBank/DDBJ whole genome shotgun (WGS) entry which is preliminary data.</text>
</comment>
<dbReference type="Proteomes" id="UP000015100">
    <property type="component" value="Unassembled WGS sequence"/>
</dbReference>
<comment type="similarity">
    <text evidence="2">Belongs to the ZPR1 family.</text>
</comment>
<reference evidence="12" key="2">
    <citation type="submission" date="2013-04" db="EMBL/GenBank/DDBJ databases">
        <title>Genomic mechanisms accounting for the adaptation to parasitism in nematode-trapping fungi.</title>
        <authorList>
            <person name="Ahren D.G."/>
        </authorList>
    </citation>
    <scope>NUCLEOTIDE SEQUENCE [LARGE SCALE GENOMIC DNA]</scope>
    <source>
        <strain evidence="12">CBS 200.50</strain>
    </source>
</reference>
<dbReference type="EMBL" id="AQGS01000439">
    <property type="protein sequence ID" value="EPS40070.1"/>
    <property type="molecule type" value="Genomic_DNA"/>
</dbReference>
<name>S8AAS4_DACHA</name>
<dbReference type="GO" id="GO:0008270">
    <property type="term" value="F:zinc ion binding"/>
    <property type="evidence" value="ECO:0007669"/>
    <property type="project" value="UniProtKB-KW"/>
</dbReference>
<keyword evidence="7" id="KW-0539">Nucleus</keyword>
<dbReference type="OrthoDB" id="308464at2759"/>
<dbReference type="FunFam" id="2.20.25.420:FF:000002">
    <property type="entry name" value="Zinc finger protein ZPR1"/>
    <property type="match status" value="1"/>
</dbReference>
<dbReference type="Pfam" id="PF03367">
    <property type="entry name" value="Zn_ribbon_ZPR1"/>
    <property type="match status" value="2"/>
</dbReference>
<evidence type="ECO:0000256" key="2">
    <source>
        <dbReference type="ARBA" id="ARBA00008354"/>
    </source>
</evidence>
<gene>
    <name evidence="11" type="ORF">H072_6155</name>
</gene>
<comment type="function">
    <text evidence="8">Acts as a protein folding chaperone for elongation factor 1-alpha.</text>
</comment>
<dbReference type="STRING" id="1284197.S8AAS4"/>
<dbReference type="FunFam" id="2.60.120.1040:FF:000001">
    <property type="entry name" value="Zinc finger protein ZPR1"/>
    <property type="match status" value="1"/>
</dbReference>
<sequence length="484" mass="54355">MPFIENEGNPAAGAENTTTQTDLFQPVGAAVQTFDATDEERVVDKIESLCMNCHQNGETRLLLISIPFFREVILMSFECPHCHFKNTEVQSAGEIQPRGARYTFRVDTPEDLQRQVVKSDSCLCKLPTLDLEIPAQRGQLTTVEGLLRGVLDDLEMDQGQRKEIDKDTYLKINDFLEKGKRMMDDDKATGSYPWVLELDDPSGNSWVQPVLEDLRGKWVRTDYPRSREQNEALGLNPDAVETQDDRREISTINAGDDVEISKDEVYSFPASCPNCNLGAVTNMKMVEIPHFKEVVIMSTLCDHCGYKSNEVKTGGAVPSQGRRITLKVTSVEDLARDILKSETCALSVPEIKLDLTPGTLGGRFTTLEGLIAQVHDELHGRIFSETSDSMPTEEKFRWEKFFDGLQKARTGEVEFTVILEDPLAASYVQNLYAPDPDPNMTIEEYERTEEQNEDLGINDMVLEGYGSDDEKKKAEANKKEGEES</sequence>
<dbReference type="InterPro" id="IPR042451">
    <property type="entry name" value="ZPR1_A/B_dom"/>
</dbReference>
<evidence type="ECO:0000256" key="3">
    <source>
        <dbReference type="ARBA" id="ARBA00022723"/>
    </source>
</evidence>
<accession>S8AAS4</accession>